<sequence length="261" mass="25918">MEAVIAGVEGMGSGIRGRREAAMQISVAITIAIVAVASASAEEPGTGLRPVPRVSETDEDTHLPRTRSSGGKTTAGAGDGGARGLRKRKDGRGKAGKTGKTGGGAKSGKGKGGGRDGPISGGERNNIFGAGSAGESGQGGDGGGLLGGVGGFSCSGVGVGRPCYLKDPYSTPCPDFNCIEGETCESQADQYSWHDTFGCCVIGMEAGGGGGLLGAAGGSRLKNPDQYSNGGCKACLDALSCTEYETCVSRADQYSPFGCCV</sequence>
<feature type="region of interest" description="Disordered" evidence="1">
    <location>
        <begin position="39"/>
        <end position="141"/>
    </location>
</feature>
<dbReference type="Proteomes" id="UP000266841">
    <property type="component" value="Unassembled WGS sequence"/>
</dbReference>
<comment type="caution">
    <text evidence="2">The sequence shown here is derived from an EMBL/GenBank/DDBJ whole genome shotgun (WGS) entry which is preliminary data.</text>
</comment>
<proteinExistence type="predicted"/>
<protein>
    <submittedName>
        <fullName evidence="2">Uncharacterized protein</fullName>
    </submittedName>
</protein>
<accession>K0RVY8</accession>
<feature type="compositionally biased region" description="Low complexity" evidence="1">
    <location>
        <begin position="66"/>
        <end position="76"/>
    </location>
</feature>
<evidence type="ECO:0000313" key="3">
    <source>
        <dbReference type="Proteomes" id="UP000266841"/>
    </source>
</evidence>
<organism evidence="2 3">
    <name type="scientific">Thalassiosira oceanica</name>
    <name type="common">Marine diatom</name>
    <dbReference type="NCBI Taxonomy" id="159749"/>
    <lineage>
        <taxon>Eukaryota</taxon>
        <taxon>Sar</taxon>
        <taxon>Stramenopiles</taxon>
        <taxon>Ochrophyta</taxon>
        <taxon>Bacillariophyta</taxon>
        <taxon>Coscinodiscophyceae</taxon>
        <taxon>Thalassiosirophycidae</taxon>
        <taxon>Thalassiosirales</taxon>
        <taxon>Thalassiosiraceae</taxon>
        <taxon>Thalassiosira</taxon>
    </lineage>
</organism>
<evidence type="ECO:0000313" key="2">
    <source>
        <dbReference type="EMBL" id="EJK50882.1"/>
    </source>
</evidence>
<gene>
    <name evidence="2" type="ORF">THAOC_30006</name>
</gene>
<dbReference type="AlphaFoldDB" id="K0RVY8"/>
<dbReference type="EMBL" id="AGNL01042732">
    <property type="protein sequence ID" value="EJK50882.1"/>
    <property type="molecule type" value="Genomic_DNA"/>
</dbReference>
<feature type="compositionally biased region" description="Basic residues" evidence="1">
    <location>
        <begin position="84"/>
        <end position="97"/>
    </location>
</feature>
<keyword evidence="3" id="KW-1185">Reference proteome</keyword>
<name>K0RVY8_THAOC</name>
<evidence type="ECO:0000256" key="1">
    <source>
        <dbReference type="SAM" id="MobiDB-lite"/>
    </source>
</evidence>
<feature type="compositionally biased region" description="Gly residues" evidence="1">
    <location>
        <begin position="131"/>
        <end position="141"/>
    </location>
</feature>
<feature type="compositionally biased region" description="Gly residues" evidence="1">
    <location>
        <begin position="99"/>
        <end position="120"/>
    </location>
</feature>
<reference evidence="2 3" key="1">
    <citation type="journal article" date="2012" name="Genome Biol.">
        <title>Genome and low-iron response of an oceanic diatom adapted to chronic iron limitation.</title>
        <authorList>
            <person name="Lommer M."/>
            <person name="Specht M."/>
            <person name="Roy A.S."/>
            <person name="Kraemer L."/>
            <person name="Andreson R."/>
            <person name="Gutowska M.A."/>
            <person name="Wolf J."/>
            <person name="Bergner S.V."/>
            <person name="Schilhabel M.B."/>
            <person name="Klostermeier U.C."/>
            <person name="Beiko R.G."/>
            <person name="Rosenstiel P."/>
            <person name="Hippler M."/>
            <person name="Laroche J."/>
        </authorList>
    </citation>
    <scope>NUCLEOTIDE SEQUENCE [LARGE SCALE GENOMIC DNA]</scope>
    <source>
        <strain evidence="2 3">CCMP1005</strain>
    </source>
</reference>